<feature type="region of interest" description="Disordered" evidence="1">
    <location>
        <begin position="117"/>
        <end position="153"/>
    </location>
</feature>
<accession>A0A9D9E5M1</accession>
<keyword evidence="2" id="KW-0472">Membrane</keyword>
<dbReference type="Proteomes" id="UP000823636">
    <property type="component" value="Unassembled WGS sequence"/>
</dbReference>
<evidence type="ECO:0000256" key="2">
    <source>
        <dbReference type="SAM" id="Phobius"/>
    </source>
</evidence>
<sequence>MDTGNIAVVMFFLGTFSTTFFILYFIYRSKKEKYEMIKHAINNNYPNAHLLLSNGYGKKQTVYISNIKKIAVAAALLIPCCFDIDTDIKIILLSVGSFFLIYGVGMILLFRSKVGDEGNSRSSIINEKGCTPKESDENNENSETADTAEVESK</sequence>
<reference evidence="4" key="1">
    <citation type="submission" date="2020-10" db="EMBL/GenBank/DDBJ databases">
        <authorList>
            <person name="Gilroy R."/>
        </authorList>
    </citation>
    <scope>NUCLEOTIDE SEQUENCE</scope>
    <source>
        <strain evidence="4">G3-4614</strain>
    </source>
</reference>
<dbReference type="Pfam" id="PF19762">
    <property type="entry name" value="DUF6249"/>
    <property type="match status" value="1"/>
</dbReference>
<feature type="transmembrane region" description="Helical" evidence="2">
    <location>
        <begin position="6"/>
        <end position="27"/>
    </location>
</feature>
<feature type="transmembrane region" description="Helical" evidence="2">
    <location>
        <begin position="90"/>
        <end position="110"/>
    </location>
</feature>
<keyword evidence="2" id="KW-1133">Transmembrane helix</keyword>
<name>A0A9D9E5M1_9BACT</name>
<dbReference type="AlphaFoldDB" id="A0A9D9E5M1"/>
<feature type="domain" description="DUF6249" evidence="3">
    <location>
        <begin position="6"/>
        <end position="111"/>
    </location>
</feature>
<evidence type="ECO:0000259" key="3">
    <source>
        <dbReference type="Pfam" id="PF19762"/>
    </source>
</evidence>
<evidence type="ECO:0000313" key="4">
    <source>
        <dbReference type="EMBL" id="MBO8437519.1"/>
    </source>
</evidence>
<evidence type="ECO:0000313" key="5">
    <source>
        <dbReference type="Proteomes" id="UP000823636"/>
    </source>
</evidence>
<gene>
    <name evidence="4" type="ORF">IAC54_01290</name>
</gene>
<organism evidence="4 5">
    <name type="scientific">Candidatus Caccoplasma merdipullorum</name>
    <dbReference type="NCBI Taxonomy" id="2840718"/>
    <lineage>
        <taxon>Bacteria</taxon>
        <taxon>Pseudomonadati</taxon>
        <taxon>Bacteroidota</taxon>
        <taxon>Bacteroidia</taxon>
        <taxon>Bacteroidales</taxon>
        <taxon>Bacteroidaceae</taxon>
        <taxon>Bacteroidaceae incertae sedis</taxon>
        <taxon>Candidatus Caccoplasma</taxon>
    </lineage>
</organism>
<proteinExistence type="predicted"/>
<keyword evidence="2" id="KW-0812">Transmembrane</keyword>
<dbReference type="EMBL" id="JADIMW010000011">
    <property type="protein sequence ID" value="MBO8437519.1"/>
    <property type="molecule type" value="Genomic_DNA"/>
</dbReference>
<comment type="caution">
    <text evidence="4">The sequence shown here is derived from an EMBL/GenBank/DDBJ whole genome shotgun (WGS) entry which is preliminary data.</text>
</comment>
<evidence type="ECO:0000256" key="1">
    <source>
        <dbReference type="SAM" id="MobiDB-lite"/>
    </source>
</evidence>
<dbReference type="InterPro" id="IPR046216">
    <property type="entry name" value="DUF6249"/>
</dbReference>
<protein>
    <recommendedName>
        <fullName evidence="3">DUF6249 domain-containing protein</fullName>
    </recommendedName>
</protein>
<reference evidence="4" key="2">
    <citation type="journal article" date="2021" name="PeerJ">
        <title>Extensive microbial diversity within the chicken gut microbiome revealed by metagenomics and culture.</title>
        <authorList>
            <person name="Gilroy R."/>
            <person name="Ravi A."/>
            <person name="Getino M."/>
            <person name="Pursley I."/>
            <person name="Horton D.L."/>
            <person name="Alikhan N.F."/>
            <person name="Baker D."/>
            <person name="Gharbi K."/>
            <person name="Hall N."/>
            <person name="Watson M."/>
            <person name="Adriaenssens E.M."/>
            <person name="Foster-Nyarko E."/>
            <person name="Jarju S."/>
            <person name="Secka A."/>
            <person name="Antonio M."/>
            <person name="Oren A."/>
            <person name="Chaudhuri R.R."/>
            <person name="La Ragione R."/>
            <person name="Hildebrand F."/>
            <person name="Pallen M.J."/>
        </authorList>
    </citation>
    <scope>NUCLEOTIDE SEQUENCE</scope>
    <source>
        <strain evidence="4">G3-4614</strain>
    </source>
</reference>